<dbReference type="CDD" id="cd07377">
    <property type="entry name" value="WHTH_GntR"/>
    <property type="match status" value="1"/>
</dbReference>
<gene>
    <name evidence="6" type="ORF">FO470_18425</name>
</gene>
<dbReference type="PANTHER" id="PTHR44846">
    <property type="entry name" value="MANNOSYL-D-GLYCERATE TRANSPORT/METABOLISM SYSTEM REPRESSOR MNGR-RELATED"/>
    <property type="match status" value="1"/>
</dbReference>
<dbReference type="SUPFAM" id="SSF64288">
    <property type="entry name" value="Chorismate lyase-like"/>
    <property type="match status" value="1"/>
</dbReference>
<evidence type="ECO:0000256" key="3">
    <source>
        <dbReference type="ARBA" id="ARBA00023163"/>
    </source>
</evidence>
<dbReference type="Pfam" id="PF00392">
    <property type="entry name" value="GntR"/>
    <property type="match status" value="1"/>
</dbReference>
<dbReference type="Pfam" id="PF07702">
    <property type="entry name" value="UTRA"/>
    <property type="match status" value="1"/>
</dbReference>
<dbReference type="Proteomes" id="UP000315321">
    <property type="component" value="Unassembled WGS sequence"/>
</dbReference>
<dbReference type="InterPro" id="IPR036390">
    <property type="entry name" value="WH_DNA-bd_sf"/>
</dbReference>
<feature type="region of interest" description="Disordered" evidence="4">
    <location>
        <begin position="13"/>
        <end position="32"/>
    </location>
</feature>
<dbReference type="EMBL" id="VMBP01000007">
    <property type="protein sequence ID" value="TSJ60165.1"/>
    <property type="molecule type" value="Genomic_DNA"/>
</dbReference>
<evidence type="ECO:0000313" key="6">
    <source>
        <dbReference type="EMBL" id="TSJ60165.1"/>
    </source>
</evidence>
<dbReference type="PANTHER" id="PTHR44846:SF1">
    <property type="entry name" value="MANNOSYL-D-GLYCERATE TRANSPORT_METABOLISM SYSTEM REPRESSOR MNGR-RELATED"/>
    <property type="match status" value="1"/>
</dbReference>
<dbReference type="SMART" id="SM00866">
    <property type="entry name" value="UTRA"/>
    <property type="match status" value="1"/>
</dbReference>
<feature type="domain" description="HTH gntR-type" evidence="5">
    <location>
        <begin position="64"/>
        <end position="132"/>
    </location>
</feature>
<dbReference type="InterPro" id="IPR011663">
    <property type="entry name" value="UTRA"/>
</dbReference>
<dbReference type="PRINTS" id="PR00035">
    <property type="entry name" value="HTHGNTR"/>
</dbReference>
<comment type="caution">
    <text evidence="6">The sequence shown here is derived from an EMBL/GenBank/DDBJ whole genome shotgun (WGS) entry which is preliminary data.</text>
</comment>
<dbReference type="Gene3D" id="3.40.1410.10">
    <property type="entry name" value="Chorismate lyase-like"/>
    <property type="match status" value="1"/>
</dbReference>
<evidence type="ECO:0000256" key="1">
    <source>
        <dbReference type="ARBA" id="ARBA00023015"/>
    </source>
</evidence>
<dbReference type="InterPro" id="IPR028978">
    <property type="entry name" value="Chorismate_lyase_/UTRA_dom_sf"/>
</dbReference>
<dbReference type="SMART" id="SM00345">
    <property type="entry name" value="HTH_GNTR"/>
    <property type="match status" value="1"/>
</dbReference>
<evidence type="ECO:0000313" key="7">
    <source>
        <dbReference type="Proteomes" id="UP000315321"/>
    </source>
</evidence>
<keyword evidence="2" id="KW-0238">DNA-binding</keyword>
<dbReference type="PROSITE" id="PS50949">
    <property type="entry name" value="HTH_GNTR"/>
    <property type="match status" value="1"/>
</dbReference>
<keyword evidence="7" id="KW-1185">Reference proteome</keyword>
<evidence type="ECO:0000256" key="4">
    <source>
        <dbReference type="SAM" id="MobiDB-lite"/>
    </source>
</evidence>
<keyword evidence="3" id="KW-0804">Transcription</keyword>
<dbReference type="InterPro" id="IPR050679">
    <property type="entry name" value="Bact_HTH_transcr_reg"/>
</dbReference>
<reference evidence="6 7" key="1">
    <citation type="submission" date="2019-07" db="EMBL/GenBank/DDBJ databases">
        <authorList>
            <person name="Grouzdev D.S."/>
        </authorList>
    </citation>
    <scope>NUCLEOTIDE SEQUENCE [LARGE SCALE GENOMIC DNA]</scope>
    <source>
        <strain evidence="6 7">3C</strain>
    </source>
</reference>
<name>A0ABY3DM86_9HYPH</name>
<protein>
    <submittedName>
        <fullName evidence="6">GntR family transcriptional regulator</fullName>
    </submittedName>
</protein>
<accession>A0ABY3DM86</accession>
<dbReference type="SUPFAM" id="SSF46785">
    <property type="entry name" value="Winged helix' DNA-binding domain"/>
    <property type="match status" value="1"/>
</dbReference>
<dbReference type="InterPro" id="IPR036388">
    <property type="entry name" value="WH-like_DNA-bd_sf"/>
</dbReference>
<dbReference type="InterPro" id="IPR000524">
    <property type="entry name" value="Tscrpt_reg_HTH_GntR"/>
</dbReference>
<proteinExistence type="predicted"/>
<dbReference type="Gene3D" id="1.10.10.10">
    <property type="entry name" value="Winged helix-like DNA-binding domain superfamily/Winged helix DNA-binding domain"/>
    <property type="match status" value="1"/>
</dbReference>
<sequence>MCCSAPTAARLSAANPATATSSTSTMSSSSRAAPRFDGVAGASLWSGDPCIVSQALLMIIERQEPAYLQIRRYLLAEIEAGTFGPGDRLPSETELAERFRVTRNTVVHGLSSLVSSGQITRIAGKGTFVARREVRVTQHTTLVRSFDEEVLERGSKIEFRLLGFTRMAPTEETARRLRLEPGEDVFRLERIRILDSTPTVQEIRFMRIELGQKLSIDALSRLPMFTILAEMGRPVAHIEGVIRADAASADTASKLAIAPATPVLVRDYVLSDAEPVPLVAGTAIFTREVQIAYSVDGPAP</sequence>
<organism evidence="6 7">
    <name type="scientific">Ancylobacter moscoviensis</name>
    <dbReference type="NCBI Taxonomy" id="2597768"/>
    <lineage>
        <taxon>Bacteria</taxon>
        <taxon>Pseudomonadati</taxon>
        <taxon>Pseudomonadota</taxon>
        <taxon>Alphaproteobacteria</taxon>
        <taxon>Hyphomicrobiales</taxon>
        <taxon>Xanthobacteraceae</taxon>
        <taxon>Ancylobacter</taxon>
    </lineage>
</organism>
<evidence type="ECO:0000259" key="5">
    <source>
        <dbReference type="PROSITE" id="PS50949"/>
    </source>
</evidence>
<evidence type="ECO:0000256" key="2">
    <source>
        <dbReference type="ARBA" id="ARBA00023125"/>
    </source>
</evidence>
<keyword evidence="1" id="KW-0805">Transcription regulation</keyword>